<dbReference type="EMBL" id="CP101620">
    <property type="protein sequence ID" value="UTY38588.1"/>
    <property type="molecule type" value="Genomic_DNA"/>
</dbReference>
<dbReference type="Proteomes" id="UP001060112">
    <property type="component" value="Chromosome"/>
</dbReference>
<feature type="transmembrane region" description="Helical" evidence="1">
    <location>
        <begin position="6"/>
        <end position="27"/>
    </location>
</feature>
<dbReference type="SUPFAM" id="SSF81665">
    <property type="entry name" value="Calcium ATPase, transmembrane domain M"/>
    <property type="match status" value="1"/>
</dbReference>
<feature type="transmembrane region" description="Helical" evidence="1">
    <location>
        <begin position="77"/>
        <end position="95"/>
    </location>
</feature>
<name>A0ABY5HZT4_9FIRM</name>
<proteinExistence type="predicted"/>
<gene>
    <name evidence="2" type="ORF">NMU03_13260</name>
</gene>
<dbReference type="InterPro" id="IPR023298">
    <property type="entry name" value="ATPase_P-typ_TM_dom_sf"/>
</dbReference>
<keyword evidence="1" id="KW-0812">Transmembrane</keyword>
<accession>A0ABY5HZT4</accession>
<keyword evidence="3" id="KW-1185">Reference proteome</keyword>
<evidence type="ECO:0000256" key="1">
    <source>
        <dbReference type="SAM" id="Phobius"/>
    </source>
</evidence>
<keyword evidence="1" id="KW-0472">Membrane</keyword>
<evidence type="ECO:0000313" key="3">
    <source>
        <dbReference type="Proteomes" id="UP001060112"/>
    </source>
</evidence>
<dbReference type="RefSeq" id="WP_290139002.1">
    <property type="nucleotide sequence ID" value="NZ_CP101620.1"/>
</dbReference>
<feature type="transmembrane region" description="Helical" evidence="1">
    <location>
        <begin position="39"/>
        <end position="65"/>
    </location>
</feature>
<sequence length="164" mass="18638">MSYPFTPLQLSLISGLAIGLPSFLLTLERSSSLSSQGFLKHVISTALPCALTMIIYMLLITFIGYQFHFSDRLLSTYYYLVAGFISFLVVFVVCLPWNRLRVIVASVITVVFYLILMVMHDFFEINSLFSVSMLFIIPICATTPFVLFALKRGIVHIYKYLGKH</sequence>
<keyword evidence="1" id="KW-1133">Transmembrane helix</keyword>
<protein>
    <submittedName>
        <fullName evidence="2">Uncharacterized protein</fullName>
    </submittedName>
</protein>
<evidence type="ECO:0000313" key="2">
    <source>
        <dbReference type="EMBL" id="UTY38588.1"/>
    </source>
</evidence>
<feature type="transmembrane region" description="Helical" evidence="1">
    <location>
        <begin position="102"/>
        <end position="123"/>
    </location>
</feature>
<feature type="transmembrane region" description="Helical" evidence="1">
    <location>
        <begin position="129"/>
        <end position="150"/>
    </location>
</feature>
<organism evidence="2 3">
    <name type="scientific">Allocoprobacillus halotolerans</name>
    <dbReference type="NCBI Taxonomy" id="2944914"/>
    <lineage>
        <taxon>Bacteria</taxon>
        <taxon>Bacillati</taxon>
        <taxon>Bacillota</taxon>
        <taxon>Erysipelotrichia</taxon>
        <taxon>Erysipelotrichales</taxon>
        <taxon>Erysipelotrichaceae</taxon>
        <taxon>Allocoprobacillus</taxon>
    </lineage>
</organism>
<reference evidence="2" key="1">
    <citation type="submission" date="2022-07" db="EMBL/GenBank/DDBJ databases">
        <title>Faecal culturing of patients with breast cancer.</title>
        <authorList>
            <person name="Teng N.M.Y."/>
            <person name="Kiu R."/>
            <person name="Evans R."/>
            <person name="Baker D.J."/>
            <person name="Zenner C."/>
            <person name="Robinson S.D."/>
            <person name="Hall L.J."/>
        </authorList>
    </citation>
    <scope>NUCLEOTIDE SEQUENCE</scope>
    <source>
        <strain evidence="2">LH1062</strain>
    </source>
</reference>